<reference evidence="1 2" key="1">
    <citation type="submission" date="2018-05" db="EMBL/GenBank/DDBJ databases">
        <title>Coraliomargarita sinensis sp. nov., isolated from a marine solar saltern.</title>
        <authorList>
            <person name="Zhou L.Y."/>
        </authorList>
    </citation>
    <scope>NUCLEOTIDE SEQUENCE [LARGE SCALE GENOMIC DNA]</scope>
    <source>
        <strain evidence="1 2">WN38</strain>
    </source>
</reference>
<gene>
    <name evidence="1" type="ORF">DDZ13_15045</name>
</gene>
<comment type="caution">
    <text evidence="1">The sequence shown here is derived from an EMBL/GenBank/DDBJ whole genome shotgun (WGS) entry which is preliminary data.</text>
</comment>
<sequence>MKLTISLILIGIFQIAAGGFYGLLTPIQIEENIQTDLNRSKSAAEEKMKKELTPEFAEKWPKEFESYVWNEIKEAESLARSAREGWDHLHTTSLLLAGAGIFTFTVGLSRLFKVSLKSEPAGTGQPM</sequence>
<accession>A0A317ZDR2</accession>
<dbReference type="RefSeq" id="WP_110132283.1">
    <property type="nucleotide sequence ID" value="NZ_QHJQ01000022.1"/>
</dbReference>
<evidence type="ECO:0000313" key="1">
    <source>
        <dbReference type="EMBL" id="PXA02842.1"/>
    </source>
</evidence>
<dbReference type="InParanoid" id="A0A317ZDR2"/>
<name>A0A317ZDR2_9BACT</name>
<protein>
    <submittedName>
        <fullName evidence="1">Uncharacterized protein</fullName>
    </submittedName>
</protein>
<keyword evidence="2" id="KW-1185">Reference proteome</keyword>
<organism evidence="1 2">
    <name type="scientific">Coraliomargarita sinensis</name>
    <dbReference type="NCBI Taxonomy" id="2174842"/>
    <lineage>
        <taxon>Bacteria</taxon>
        <taxon>Pseudomonadati</taxon>
        <taxon>Verrucomicrobiota</taxon>
        <taxon>Opitutia</taxon>
        <taxon>Puniceicoccales</taxon>
        <taxon>Coraliomargaritaceae</taxon>
        <taxon>Coraliomargarita</taxon>
    </lineage>
</organism>
<dbReference type="Proteomes" id="UP000247099">
    <property type="component" value="Unassembled WGS sequence"/>
</dbReference>
<evidence type="ECO:0000313" key="2">
    <source>
        <dbReference type="Proteomes" id="UP000247099"/>
    </source>
</evidence>
<dbReference type="EMBL" id="QHJQ01000022">
    <property type="protein sequence ID" value="PXA02842.1"/>
    <property type="molecule type" value="Genomic_DNA"/>
</dbReference>
<proteinExistence type="predicted"/>
<dbReference type="AlphaFoldDB" id="A0A317ZDR2"/>